<accession>A0A0A3Z897</accession>
<reference evidence="8 9" key="1">
    <citation type="submission" date="2014-10" db="EMBL/GenBank/DDBJ databases">
        <title>Genome sequence of Erwinia typographi M043b.</title>
        <authorList>
            <person name="Chan K.-G."/>
            <person name="Tan W.-S."/>
        </authorList>
    </citation>
    <scope>NUCLEOTIDE SEQUENCE [LARGE SCALE GENOMIC DNA]</scope>
    <source>
        <strain evidence="8 9">M043b</strain>
    </source>
</reference>
<evidence type="ECO:0000256" key="2">
    <source>
        <dbReference type="ARBA" id="ARBA00022908"/>
    </source>
</evidence>
<dbReference type="eggNOG" id="COG4974">
    <property type="taxonomic scope" value="Bacteria"/>
</dbReference>
<keyword evidence="9" id="KW-1185">Reference proteome</keyword>
<dbReference type="EMBL" id="JRUQ01000032">
    <property type="protein sequence ID" value="KGT93876.1"/>
    <property type="molecule type" value="Genomic_DNA"/>
</dbReference>
<dbReference type="RefSeq" id="WP_034892321.1">
    <property type="nucleotide sequence ID" value="NZ_JRUQ01000032.1"/>
</dbReference>
<dbReference type="GO" id="GO:0003677">
    <property type="term" value="F:DNA binding"/>
    <property type="evidence" value="ECO:0007669"/>
    <property type="project" value="UniProtKB-UniRule"/>
</dbReference>
<dbReference type="InterPro" id="IPR002104">
    <property type="entry name" value="Integrase_catalytic"/>
</dbReference>
<dbReference type="PANTHER" id="PTHR30349:SF41">
    <property type="entry name" value="INTEGRASE_RECOMBINASE PROTEIN MJ0367-RELATED"/>
    <property type="match status" value="1"/>
</dbReference>
<dbReference type="InterPro" id="IPR044068">
    <property type="entry name" value="CB"/>
</dbReference>
<sequence>MSQVDTNTSWEFLLDEYFFVKYLRPQTEWSYRKVVNVFRRYYGMERKPCEITRRDVQQWRRHVINVEGSAAITWNNKVAHMRALMNFAMKASLIPQAENPFNDVLVRADNKRKKTLSRPQLTRVYLLMQQYADLDHQLSIAEMKRCALHPAWFWIAVLDTLRYTGMRVNQLMHVRLMDVNLEENWIELRLDGSKTHREWRVPIVGPLKPQLQLLVRRAIENGAEVGDAIFDVNRFLWTEFERESLPPVATLQPVKSFFRRLSKECGFAVSPHRFRHTLATELMKSPDRNLQMVKGLLGHRSVTTTMEYIDINLDVTGRTLERELGLYTDGRIMSNIDSE</sequence>
<evidence type="ECO:0000256" key="4">
    <source>
        <dbReference type="ARBA" id="ARBA00023172"/>
    </source>
</evidence>
<dbReference type="InterPro" id="IPR013762">
    <property type="entry name" value="Integrase-like_cat_sf"/>
</dbReference>
<dbReference type="Pfam" id="PF00589">
    <property type="entry name" value="Phage_integrase"/>
    <property type="match status" value="1"/>
</dbReference>
<evidence type="ECO:0000259" key="6">
    <source>
        <dbReference type="PROSITE" id="PS51898"/>
    </source>
</evidence>
<dbReference type="SUPFAM" id="SSF56349">
    <property type="entry name" value="DNA breaking-rejoining enzymes"/>
    <property type="match status" value="1"/>
</dbReference>
<dbReference type="OrthoDB" id="7064909at2"/>
<comment type="similarity">
    <text evidence="1">Belongs to the 'phage' integrase family.</text>
</comment>
<feature type="domain" description="Tyr recombinase" evidence="6">
    <location>
        <begin position="111"/>
        <end position="321"/>
    </location>
</feature>
<keyword evidence="3 5" id="KW-0238">DNA-binding</keyword>
<dbReference type="InterPro" id="IPR010998">
    <property type="entry name" value="Integrase_recombinase_N"/>
</dbReference>
<evidence type="ECO:0000313" key="8">
    <source>
        <dbReference type="EMBL" id="KGT93876.1"/>
    </source>
</evidence>
<dbReference type="PANTHER" id="PTHR30349">
    <property type="entry name" value="PHAGE INTEGRASE-RELATED"/>
    <property type="match status" value="1"/>
</dbReference>
<dbReference type="Gene3D" id="1.10.443.10">
    <property type="entry name" value="Intergrase catalytic core"/>
    <property type="match status" value="1"/>
</dbReference>
<dbReference type="GO" id="GO:0015074">
    <property type="term" value="P:DNA integration"/>
    <property type="evidence" value="ECO:0007669"/>
    <property type="project" value="UniProtKB-KW"/>
</dbReference>
<dbReference type="Gene3D" id="1.10.150.130">
    <property type="match status" value="1"/>
</dbReference>
<protein>
    <submittedName>
        <fullName evidence="8">Recombinase XerD</fullName>
    </submittedName>
</protein>
<evidence type="ECO:0000256" key="1">
    <source>
        <dbReference type="ARBA" id="ARBA00008857"/>
    </source>
</evidence>
<dbReference type="GO" id="GO:0006310">
    <property type="term" value="P:DNA recombination"/>
    <property type="evidence" value="ECO:0007669"/>
    <property type="project" value="UniProtKB-KW"/>
</dbReference>
<feature type="domain" description="Core-binding (CB)" evidence="7">
    <location>
        <begin position="8"/>
        <end position="89"/>
    </location>
</feature>
<comment type="caution">
    <text evidence="8">The sequence shown here is derived from an EMBL/GenBank/DDBJ whole genome shotgun (WGS) entry which is preliminary data.</text>
</comment>
<evidence type="ECO:0000259" key="7">
    <source>
        <dbReference type="PROSITE" id="PS51900"/>
    </source>
</evidence>
<evidence type="ECO:0000313" key="9">
    <source>
        <dbReference type="Proteomes" id="UP000030351"/>
    </source>
</evidence>
<dbReference type="InterPro" id="IPR011010">
    <property type="entry name" value="DNA_brk_join_enz"/>
</dbReference>
<dbReference type="PROSITE" id="PS51900">
    <property type="entry name" value="CB"/>
    <property type="match status" value="1"/>
</dbReference>
<keyword evidence="2" id="KW-0229">DNA integration</keyword>
<gene>
    <name evidence="8" type="ORF">NG99_11200</name>
</gene>
<dbReference type="PROSITE" id="PS51898">
    <property type="entry name" value="TYR_RECOMBINASE"/>
    <property type="match status" value="1"/>
</dbReference>
<name>A0A0A3Z897_9GAMM</name>
<evidence type="ECO:0000256" key="5">
    <source>
        <dbReference type="PROSITE-ProRule" id="PRU01248"/>
    </source>
</evidence>
<evidence type="ECO:0000256" key="3">
    <source>
        <dbReference type="ARBA" id="ARBA00023125"/>
    </source>
</evidence>
<organism evidence="8 9">
    <name type="scientific">Erwinia typographi</name>
    <dbReference type="NCBI Taxonomy" id="371042"/>
    <lineage>
        <taxon>Bacteria</taxon>
        <taxon>Pseudomonadati</taxon>
        <taxon>Pseudomonadota</taxon>
        <taxon>Gammaproteobacteria</taxon>
        <taxon>Enterobacterales</taxon>
        <taxon>Erwiniaceae</taxon>
        <taxon>Erwinia</taxon>
    </lineage>
</organism>
<proteinExistence type="inferred from homology"/>
<keyword evidence="4" id="KW-0233">DNA recombination</keyword>
<dbReference type="AlphaFoldDB" id="A0A0A3Z897"/>
<dbReference type="STRING" id="371042.NG99_11200"/>
<dbReference type="InterPro" id="IPR050090">
    <property type="entry name" value="Tyrosine_recombinase_XerCD"/>
</dbReference>
<dbReference type="CDD" id="cd00397">
    <property type="entry name" value="DNA_BRE_C"/>
    <property type="match status" value="1"/>
</dbReference>
<dbReference type="Proteomes" id="UP000030351">
    <property type="component" value="Unassembled WGS sequence"/>
</dbReference>